<proteinExistence type="predicted"/>
<evidence type="ECO:0000313" key="2">
    <source>
        <dbReference type="Proteomes" id="UP000053989"/>
    </source>
</evidence>
<keyword evidence="2" id="KW-1185">Reference proteome</keyword>
<dbReference type="EMBL" id="KN822074">
    <property type="protein sequence ID" value="KIM59429.1"/>
    <property type="molecule type" value="Genomic_DNA"/>
</dbReference>
<accession>A0A0C3DTA3</accession>
<reference evidence="1 2" key="1">
    <citation type="submission" date="2014-04" db="EMBL/GenBank/DDBJ databases">
        <authorList>
            <consortium name="DOE Joint Genome Institute"/>
            <person name="Kuo A."/>
            <person name="Kohler A."/>
            <person name="Nagy L.G."/>
            <person name="Floudas D."/>
            <person name="Copeland A."/>
            <person name="Barry K.W."/>
            <person name="Cichocki N."/>
            <person name="Veneault-Fourrey C."/>
            <person name="LaButti K."/>
            <person name="Lindquist E.A."/>
            <person name="Lipzen A."/>
            <person name="Lundell T."/>
            <person name="Morin E."/>
            <person name="Murat C."/>
            <person name="Sun H."/>
            <person name="Tunlid A."/>
            <person name="Henrissat B."/>
            <person name="Grigoriev I.V."/>
            <person name="Hibbett D.S."/>
            <person name="Martin F."/>
            <person name="Nordberg H.P."/>
            <person name="Cantor M.N."/>
            <person name="Hua S.X."/>
        </authorList>
    </citation>
    <scope>NUCLEOTIDE SEQUENCE [LARGE SCALE GENOMIC DNA]</scope>
    <source>
        <strain evidence="1 2">Foug A</strain>
    </source>
</reference>
<protein>
    <submittedName>
        <fullName evidence="1">Uncharacterized protein</fullName>
    </submittedName>
</protein>
<gene>
    <name evidence="1" type="ORF">SCLCIDRAFT_1217784</name>
</gene>
<organism evidence="1 2">
    <name type="scientific">Scleroderma citrinum Foug A</name>
    <dbReference type="NCBI Taxonomy" id="1036808"/>
    <lineage>
        <taxon>Eukaryota</taxon>
        <taxon>Fungi</taxon>
        <taxon>Dikarya</taxon>
        <taxon>Basidiomycota</taxon>
        <taxon>Agaricomycotina</taxon>
        <taxon>Agaricomycetes</taxon>
        <taxon>Agaricomycetidae</taxon>
        <taxon>Boletales</taxon>
        <taxon>Sclerodermatineae</taxon>
        <taxon>Sclerodermataceae</taxon>
        <taxon>Scleroderma</taxon>
    </lineage>
</organism>
<evidence type="ECO:0000313" key="1">
    <source>
        <dbReference type="EMBL" id="KIM59429.1"/>
    </source>
</evidence>
<dbReference type="AlphaFoldDB" id="A0A0C3DTA3"/>
<name>A0A0C3DTA3_9AGAM</name>
<dbReference type="InParanoid" id="A0A0C3DTA3"/>
<reference evidence="2" key="2">
    <citation type="submission" date="2015-01" db="EMBL/GenBank/DDBJ databases">
        <title>Evolutionary Origins and Diversification of the Mycorrhizal Mutualists.</title>
        <authorList>
            <consortium name="DOE Joint Genome Institute"/>
            <consortium name="Mycorrhizal Genomics Consortium"/>
            <person name="Kohler A."/>
            <person name="Kuo A."/>
            <person name="Nagy L.G."/>
            <person name="Floudas D."/>
            <person name="Copeland A."/>
            <person name="Barry K.W."/>
            <person name="Cichocki N."/>
            <person name="Veneault-Fourrey C."/>
            <person name="LaButti K."/>
            <person name="Lindquist E.A."/>
            <person name="Lipzen A."/>
            <person name="Lundell T."/>
            <person name="Morin E."/>
            <person name="Murat C."/>
            <person name="Riley R."/>
            <person name="Ohm R."/>
            <person name="Sun H."/>
            <person name="Tunlid A."/>
            <person name="Henrissat B."/>
            <person name="Grigoriev I.V."/>
            <person name="Hibbett D.S."/>
            <person name="Martin F."/>
        </authorList>
    </citation>
    <scope>NUCLEOTIDE SEQUENCE [LARGE SCALE GENOMIC DNA]</scope>
    <source>
        <strain evidence="2">Foug A</strain>
    </source>
</reference>
<dbReference type="Proteomes" id="UP000053989">
    <property type="component" value="Unassembled WGS sequence"/>
</dbReference>
<sequence>MEDSGFSPGRVTLVKPSSIHTYIRIRNAAGFTRWSPLGRPVTTRKIYYLLSGPPQGSRHPYVTTTVLTYSAQGQVHSV</sequence>
<dbReference type="HOGENOM" id="CLU_2623457_0_0_1"/>